<dbReference type="RefSeq" id="WP_344228703.1">
    <property type="nucleotide sequence ID" value="NZ_BAAARI010000011.1"/>
</dbReference>
<name>A0ABN3PH73_9MICO</name>
<evidence type="ECO:0000313" key="1">
    <source>
        <dbReference type="EMBL" id="GAA2578914.1"/>
    </source>
</evidence>
<keyword evidence="2" id="KW-1185">Reference proteome</keyword>
<sequence length="65" mass="6269">MEISDASGTVIASYTATKTFASVVFSSADVTDGESYTVAVDGSTTTVTAGQGAAGGMGQGGGGRR</sequence>
<dbReference type="Proteomes" id="UP001500274">
    <property type="component" value="Unassembled WGS sequence"/>
</dbReference>
<proteinExistence type="predicted"/>
<organism evidence="1 2">
    <name type="scientific">Microbacterium binotii</name>
    <dbReference type="NCBI Taxonomy" id="462710"/>
    <lineage>
        <taxon>Bacteria</taxon>
        <taxon>Bacillati</taxon>
        <taxon>Actinomycetota</taxon>
        <taxon>Actinomycetes</taxon>
        <taxon>Micrococcales</taxon>
        <taxon>Microbacteriaceae</taxon>
        <taxon>Microbacterium</taxon>
    </lineage>
</organism>
<gene>
    <name evidence="1" type="ORF">GCM10009862_17730</name>
</gene>
<reference evidence="1 2" key="1">
    <citation type="journal article" date="2019" name="Int. J. Syst. Evol. Microbiol.">
        <title>The Global Catalogue of Microorganisms (GCM) 10K type strain sequencing project: providing services to taxonomists for standard genome sequencing and annotation.</title>
        <authorList>
            <consortium name="The Broad Institute Genomics Platform"/>
            <consortium name="The Broad Institute Genome Sequencing Center for Infectious Disease"/>
            <person name="Wu L."/>
            <person name="Ma J."/>
        </authorList>
    </citation>
    <scope>NUCLEOTIDE SEQUENCE [LARGE SCALE GENOMIC DNA]</scope>
    <source>
        <strain evidence="1 2">JCM 16365</strain>
    </source>
</reference>
<protein>
    <submittedName>
        <fullName evidence="1">Uncharacterized protein</fullName>
    </submittedName>
</protein>
<accession>A0ABN3PH73</accession>
<evidence type="ECO:0000313" key="2">
    <source>
        <dbReference type="Proteomes" id="UP001500274"/>
    </source>
</evidence>
<dbReference type="EMBL" id="BAAARI010000011">
    <property type="protein sequence ID" value="GAA2578914.1"/>
    <property type="molecule type" value="Genomic_DNA"/>
</dbReference>
<comment type="caution">
    <text evidence="1">The sequence shown here is derived from an EMBL/GenBank/DDBJ whole genome shotgun (WGS) entry which is preliminary data.</text>
</comment>